<dbReference type="FunFam" id="3.30.360.20:FF:000001">
    <property type="entry name" value="RNA terminal phosphate cyclase-like 1"/>
    <property type="match status" value="1"/>
</dbReference>
<comment type="similarity">
    <text evidence="2">Belongs to the RNA 3'-terminal cyclase family. Type 2 subfamily.</text>
</comment>
<dbReference type="PANTHER" id="PTHR11096:SF1">
    <property type="entry name" value="RNA 3'-TERMINAL PHOSPHATE CYCLASE-LIKE PROTEIN"/>
    <property type="match status" value="1"/>
</dbReference>
<evidence type="ECO:0000256" key="4">
    <source>
        <dbReference type="ARBA" id="ARBA00023242"/>
    </source>
</evidence>
<dbReference type="SUPFAM" id="SSF55205">
    <property type="entry name" value="EPT/RTPC-like"/>
    <property type="match status" value="1"/>
</dbReference>
<organism evidence="7">
    <name type="scientific">Timema bartmani</name>
    <dbReference type="NCBI Taxonomy" id="61472"/>
    <lineage>
        <taxon>Eukaryota</taxon>
        <taxon>Metazoa</taxon>
        <taxon>Ecdysozoa</taxon>
        <taxon>Arthropoda</taxon>
        <taxon>Hexapoda</taxon>
        <taxon>Insecta</taxon>
        <taxon>Pterygota</taxon>
        <taxon>Neoptera</taxon>
        <taxon>Polyneoptera</taxon>
        <taxon>Phasmatodea</taxon>
        <taxon>Timematodea</taxon>
        <taxon>Timematoidea</taxon>
        <taxon>Timematidae</taxon>
        <taxon>Timema</taxon>
    </lineage>
</organism>
<feature type="domain" description="RNA 3'-terminal phosphate cyclase insert" evidence="6">
    <location>
        <begin position="59"/>
        <end position="163"/>
    </location>
</feature>
<protein>
    <recommendedName>
        <fullName evidence="8">RNA 3'-terminal phosphate cyclase-like protein</fullName>
    </recommendedName>
</protein>
<dbReference type="InterPro" id="IPR016443">
    <property type="entry name" value="RNA3'_term_phos_cyc_type_2"/>
</dbReference>
<evidence type="ECO:0000256" key="2">
    <source>
        <dbReference type="ARBA" id="ARBA00007089"/>
    </source>
</evidence>
<dbReference type="InterPro" id="IPR013792">
    <property type="entry name" value="RNA3'P_cycl/enolpyr_Trfase_a/b"/>
</dbReference>
<keyword evidence="3" id="KW-0690">Ribosome biogenesis</keyword>
<proteinExistence type="inferred from homology"/>
<name>A0A7R9FDH4_9NEOP</name>
<reference evidence="7" key="1">
    <citation type="submission" date="2020-11" db="EMBL/GenBank/DDBJ databases">
        <authorList>
            <person name="Tran Van P."/>
        </authorList>
    </citation>
    <scope>NUCLEOTIDE SEQUENCE</scope>
</reference>
<gene>
    <name evidence="7" type="ORF">TBIB3V08_LOCUS13832</name>
</gene>
<dbReference type="Gene3D" id="3.30.360.20">
    <property type="entry name" value="RNA 3'-terminal phosphate cyclase, insert domain"/>
    <property type="match status" value="1"/>
</dbReference>
<evidence type="ECO:0008006" key="8">
    <source>
        <dbReference type="Google" id="ProtNLM"/>
    </source>
</evidence>
<dbReference type="GO" id="GO:0004521">
    <property type="term" value="F:RNA endonuclease activity"/>
    <property type="evidence" value="ECO:0007669"/>
    <property type="project" value="TreeGrafter"/>
</dbReference>
<dbReference type="GO" id="GO:0000479">
    <property type="term" value="P:endonucleolytic cleavage of tricistronic rRNA transcript (SSU-rRNA, 5.8S rRNA, LSU-rRNA)"/>
    <property type="evidence" value="ECO:0007669"/>
    <property type="project" value="TreeGrafter"/>
</dbReference>
<dbReference type="Pfam" id="PF05189">
    <property type="entry name" value="RTC_insert"/>
    <property type="match status" value="1"/>
</dbReference>
<evidence type="ECO:0000256" key="3">
    <source>
        <dbReference type="ARBA" id="ARBA00022517"/>
    </source>
</evidence>
<dbReference type="AlphaFoldDB" id="A0A7R9FDH4"/>
<dbReference type="InterPro" id="IPR036553">
    <property type="entry name" value="RPTC_insert"/>
</dbReference>
<evidence type="ECO:0000259" key="6">
    <source>
        <dbReference type="Pfam" id="PF05189"/>
    </source>
</evidence>
<keyword evidence="4" id="KW-0539">Nucleus</keyword>
<feature type="domain" description="RNA 3'-terminal phosphate cyclase" evidence="5">
    <location>
        <begin position="14"/>
        <end position="216"/>
    </location>
</feature>
<comment type="subcellular location">
    <subcellularLocation>
        <location evidence="1">Nucleus</location>
        <location evidence="1">Nucleolus</location>
    </subcellularLocation>
</comment>
<dbReference type="InterPro" id="IPR013791">
    <property type="entry name" value="RNA3'-term_phos_cycl_insert"/>
</dbReference>
<sequence>MKPPLNHVLEYEGMLKKFILIDDGLELKVAKRGMAPEGGGEVRFKCPVRRTLKPVHLIDNGKINRVRGTVYAVRVSPAIANRVVDSAKGILLQFLPDIYIYTDHNKGAKSGKSPGFGVCLVAQTTNGVYYTAEAVSNPSGSTEAPSVPEEVGKLAAFRLLEEIYRGGCVDSTYQSLATVLMALAPKDVSKYLMGPLSPYTIQCLRHIKDFFGLTFKLETHKKTEDEEELNFGGPKVLTSCIGVGYINYSKKTI</sequence>
<evidence type="ECO:0000259" key="5">
    <source>
        <dbReference type="Pfam" id="PF01137"/>
    </source>
</evidence>
<dbReference type="PROSITE" id="PS01287">
    <property type="entry name" value="RTC"/>
    <property type="match status" value="1"/>
</dbReference>
<dbReference type="Pfam" id="PF01137">
    <property type="entry name" value="RTC"/>
    <property type="match status" value="1"/>
</dbReference>
<evidence type="ECO:0000256" key="1">
    <source>
        <dbReference type="ARBA" id="ARBA00004604"/>
    </source>
</evidence>
<dbReference type="InterPro" id="IPR023797">
    <property type="entry name" value="RNA3'_phos_cyclase_dom"/>
</dbReference>
<dbReference type="InterPro" id="IPR000228">
    <property type="entry name" value="RNA3'_term_phos_cyc"/>
</dbReference>
<dbReference type="PANTHER" id="PTHR11096">
    <property type="entry name" value="RNA 3' TERMINAL PHOSPHATE CYCLASE"/>
    <property type="match status" value="1"/>
</dbReference>
<dbReference type="InterPro" id="IPR020719">
    <property type="entry name" value="RNA3'_term_phos_cycl-like_CS"/>
</dbReference>
<dbReference type="NCBIfam" id="TIGR03400">
    <property type="entry name" value="18S_RNA_Rcl1p"/>
    <property type="match status" value="1"/>
</dbReference>
<dbReference type="EMBL" id="OD597179">
    <property type="protein sequence ID" value="CAD7451564.1"/>
    <property type="molecule type" value="Genomic_DNA"/>
</dbReference>
<dbReference type="GO" id="GO:0005730">
    <property type="term" value="C:nucleolus"/>
    <property type="evidence" value="ECO:0007669"/>
    <property type="project" value="UniProtKB-SubCell"/>
</dbReference>
<evidence type="ECO:0000313" key="7">
    <source>
        <dbReference type="EMBL" id="CAD7451564.1"/>
    </source>
</evidence>
<accession>A0A7R9FDH4</accession>